<dbReference type="EMBL" id="CH480848">
    <property type="protein sequence ID" value="EDW51209.1"/>
    <property type="molecule type" value="Genomic_DNA"/>
</dbReference>
<keyword evidence="2" id="KW-1185">Reference proteome</keyword>
<dbReference type="PhylomeDB" id="B4IJL8"/>
<name>B4IJL8_DROSE</name>
<dbReference type="HOGENOM" id="CLU_1972813_0_0_1"/>
<evidence type="ECO:0000313" key="1">
    <source>
        <dbReference type="EMBL" id="EDW51209.1"/>
    </source>
</evidence>
<dbReference type="Proteomes" id="UP000001292">
    <property type="component" value="Unassembled WGS sequence"/>
</dbReference>
<protein>
    <submittedName>
        <fullName evidence="1">GM17725</fullName>
    </submittedName>
</protein>
<sequence length="127" mass="14468">MTEETETVPMPTWLKADLFEELLSKRYGGNYAGIKSFKPEAGLKPGENYSTIMLRLKFEVELKGYHIAFILCPPVLLDRTEEANLTDFVTETDNGDGLKMAMYSNARYKKHVSAILKWLNNRGAVQF</sequence>
<reference evidence="1 2" key="1">
    <citation type="journal article" date="2007" name="Nature">
        <title>Evolution of genes and genomes on the Drosophila phylogeny.</title>
        <authorList>
            <consortium name="Drosophila 12 Genomes Consortium"/>
            <person name="Clark A.G."/>
            <person name="Eisen M.B."/>
            <person name="Smith D.R."/>
            <person name="Bergman C.M."/>
            <person name="Oliver B."/>
            <person name="Markow T.A."/>
            <person name="Kaufman T.C."/>
            <person name="Kellis M."/>
            <person name="Gelbart W."/>
            <person name="Iyer V.N."/>
            <person name="Pollard D.A."/>
            <person name="Sackton T.B."/>
            <person name="Larracuente A.M."/>
            <person name="Singh N.D."/>
            <person name="Abad J.P."/>
            <person name="Abt D.N."/>
            <person name="Adryan B."/>
            <person name="Aguade M."/>
            <person name="Akashi H."/>
            <person name="Anderson W.W."/>
            <person name="Aquadro C.F."/>
            <person name="Ardell D.H."/>
            <person name="Arguello R."/>
            <person name="Artieri C.G."/>
            <person name="Barbash D.A."/>
            <person name="Barker D."/>
            <person name="Barsanti P."/>
            <person name="Batterham P."/>
            <person name="Batzoglou S."/>
            <person name="Begun D."/>
            <person name="Bhutkar A."/>
            <person name="Blanco E."/>
            <person name="Bosak S.A."/>
            <person name="Bradley R.K."/>
            <person name="Brand A.D."/>
            <person name="Brent M.R."/>
            <person name="Brooks A.N."/>
            <person name="Brown R.H."/>
            <person name="Butlin R.K."/>
            <person name="Caggese C."/>
            <person name="Calvi B.R."/>
            <person name="Bernardo de Carvalho A."/>
            <person name="Caspi A."/>
            <person name="Castrezana S."/>
            <person name="Celniker S.E."/>
            <person name="Chang J.L."/>
            <person name="Chapple C."/>
            <person name="Chatterji S."/>
            <person name="Chinwalla A."/>
            <person name="Civetta A."/>
            <person name="Clifton S.W."/>
            <person name="Comeron J.M."/>
            <person name="Costello J.C."/>
            <person name="Coyne J.A."/>
            <person name="Daub J."/>
            <person name="David R.G."/>
            <person name="Delcher A.L."/>
            <person name="Delehaunty K."/>
            <person name="Do C.B."/>
            <person name="Ebling H."/>
            <person name="Edwards K."/>
            <person name="Eickbush T."/>
            <person name="Evans J.D."/>
            <person name="Filipski A."/>
            <person name="Findeiss S."/>
            <person name="Freyhult E."/>
            <person name="Fulton L."/>
            <person name="Fulton R."/>
            <person name="Garcia A.C."/>
            <person name="Gardiner A."/>
            <person name="Garfield D.A."/>
            <person name="Garvin B.E."/>
            <person name="Gibson G."/>
            <person name="Gilbert D."/>
            <person name="Gnerre S."/>
            <person name="Godfrey J."/>
            <person name="Good R."/>
            <person name="Gotea V."/>
            <person name="Gravely B."/>
            <person name="Greenberg A.J."/>
            <person name="Griffiths-Jones S."/>
            <person name="Gross S."/>
            <person name="Guigo R."/>
            <person name="Gustafson E.A."/>
            <person name="Haerty W."/>
            <person name="Hahn M.W."/>
            <person name="Halligan D.L."/>
            <person name="Halpern A.L."/>
            <person name="Halter G.M."/>
            <person name="Han M.V."/>
            <person name="Heger A."/>
            <person name="Hillier L."/>
            <person name="Hinrichs A.S."/>
            <person name="Holmes I."/>
            <person name="Hoskins R.A."/>
            <person name="Hubisz M.J."/>
            <person name="Hultmark D."/>
            <person name="Huntley M.A."/>
            <person name="Jaffe D.B."/>
            <person name="Jagadeeshan S."/>
            <person name="Jeck W.R."/>
            <person name="Johnson J."/>
            <person name="Jones C.D."/>
            <person name="Jordan W.C."/>
            <person name="Karpen G.H."/>
            <person name="Kataoka E."/>
            <person name="Keightley P.D."/>
            <person name="Kheradpour P."/>
            <person name="Kirkness E.F."/>
            <person name="Koerich L.B."/>
            <person name="Kristiansen K."/>
            <person name="Kudrna D."/>
            <person name="Kulathinal R.J."/>
            <person name="Kumar S."/>
            <person name="Kwok R."/>
            <person name="Lander E."/>
            <person name="Langley C.H."/>
            <person name="Lapoint R."/>
            <person name="Lazzaro B.P."/>
            <person name="Lee S.J."/>
            <person name="Levesque L."/>
            <person name="Li R."/>
            <person name="Lin C.F."/>
            <person name="Lin M.F."/>
            <person name="Lindblad-Toh K."/>
            <person name="Llopart A."/>
            <person name="Long M."/>
            <person name="Low L."/>
            <person name="Lozovsky E."/>
            <person name="Lu J."/>
            <person name="Luo M."/>
            <person name="Machado C.A."/>
            <person name="Makalowski W."/>
            <person name="Marzo M."/>
            <person name="Matsuda M."/>
            <person name="Matzkin L."/>
            <person name="McAllister B."/>
            <person name="McBride C.S."/>
            <person name="McKernan B."/>
            <person name="McKernan K."/>
            <person name="Mendez-Lago M."/>
            <person name="Minx P."/>
            <person name="Mollenhauer M.U."/>
            <person name="Montooth K."/>
            <person name="Mount S.M."/>
            <person name="Mu X."/>
            <person name="Myers E."/>
            <person name="Negre B."/>
            <person name="Newfeld S."/>
            <person name="Nielsen R."/>
            <person name="Noor M.A."/>
            <person name="O'Grady P."/>
            <person name="Pachter L."/>
            <person name="Papaceit M."/>
            <person name="Parisi M.J."/>
            <person name="Parisi M."/>
            <person name="Parts L."/>
            <person name="Pedersen J.S."/>
            <person name="Pesole G."/>
            <person name="Phillippy A.M."/>
            <person name="Ponting C.P."/>
            <person name="Pop M."/>
            <person name="Porcelli D."/>
            <person name="Powell J.R."/>
            <person name="Prohaska S."/>
            <person name="Pruitt K."/>
            <person name="Puig M."/>
            <person name="Quesneville H."/>
            <person name="Ram K.R."/>
            <person name="Rand D."/>
            <person name="Rasmussen M.D."/>
            <person name="Reed L.K."/>
            <person name="Reenan R."/>
            <person name="Reily A."/>
            <person name="Remington K.A."/>
            <person name="Rieger T.T."/>
            <person name="Ritchie M.G."/>
            <person name="Robin C."/>
            <person name="Rogers Y.H."/>
            <person name="Rohde C."/>
            <person name="Rozas J."/>
            <person name="Rubenfield M.J."/>
            <person name="Ruiz A."/>
            <person name="Russo S."/>
            <person name="Salzberg S.L."/>
            <person name="Sanchez-Gracia A."/>
            <person name="Saranga D.J."/>
            <person name="Sato H."/>
            <person name="Schaeffer S.W."/>
            <person name="Schatz M.C."/>
            <person name="Schlenke T."/>
            <person name="Schwartz R."/>
            <person name="Segarra C."/>
            <person name="Singh R.S."/>
            <person name="Sirot L."/>
            <person name="Sirota M."/>
            <person name="Sisneros N.B."/>
            <person name="Smith C.D."/>
            <person name="Smith T.F."/>
            <person name="Spieth J."/>
            <person name="Stage D.E."/>
            <person name="Stark A."/>
            <person name="Stephan W."/>
            <person name="Strausberg R.L."/>
            <person name="Strempel S."/>
            <person name="Sturgill D."/>
            <person name="Sutton G."/>
            <person name="Sutton G.G."/>
            <person name="Tao W."/>
            <person name="Teichmann S."/>
            <person name="Tobari Y.N."/>
            <person name="Tomimura Y."/>
            <person name="Tsolas J.M."/>
            <person name="Valente V.L."/>
            <person name="Venter E."/>
            <person name="Venter J.C."/>
            <person name="Vicario S."/>
            <person name="Vieira F.G."/>
            <person name="Vilella A.J."/>
            <person name="Villasante A."/>
            <person name="Walenz B."/>
            <person name="Wang J."/>
            <person name="Wasserman M."/>
            <person name="Watts T."/>
            <person name="Wilson D."/>
            <person name="Wilson R.K."/>
            <person name="Wing R.A."/>
            <person name="Wolfner M.F."/>
            <person name="Wong A."/>
            <person name="Wong G.K."/>
            <person name="Wu C.I."/>
            <person name="Wu G."/>
            <person name="Yamamoto D."/>
            <person name="Yang H.P."/>
            <person name="Yang S.P."/>
            <person name="Yorke J.A."/>
            <person name="Yoshida K."/>
            <person name="Zdobnov E."/>
            <person name="Zhang P."/>
            <person name="Zhang Y."/>
            <person name="Zimin A.V."/>
            <person name="Baldwin J."/>
            <person name="Abdouelleil A."/>
            <person name="Abdulkadir J."/>
            <person name="Abebe A."/>
            <person name="Abera B."/>
            <person name="Abreu J."/>
            <person name="Acer S.C."/>
            <person name="Aftuck L."/>
            <person name="Alexander A."/>
            <person name="An P."/>
            <person name="Anderson E."/>
            <person name="Anderson S."/>
            <person name="Arachi H."/>
            <person name="Azer M."/>
            <person name="Bachantsang P."/>
            <person name="Barry A."/>
            <person name="Bayul T."/>
            <person name="Berlin A."/>
            <person name="Bessette D."/>
            <person name="Bloom T."/>
            <person name="Blye J."/>
            <person name="Boguslavskiy L."/>
            <person name="Bonnet C."/>
            <person name="Boukhgalter B."/>
            <person name="Bourzgui I."/>
            <person name="Brown A."/>
            <person name="Cahill P."/>
            <person name="Channer S."/>
            <person name="Cheshatsang Y."/>
            <person name="Chuda L."/>
            <person name="Citroen M."/>
            <person name="Collymore A."/>
            <person name="Cooke P."/>
            <person name="Costello M."/>
            <person name="D'Aco K."/>
            <person name="Daza R."/>
            <person name="De Haan G."/>
            <person name="DeGray S."/>
            <person name="DeMaso C."/>
            <person name="Dhargay N."/>
            <person name="Dooley K."/>
            <person name="Dooley E."/>
            <person name="Doricent M."/>
            <person name="Dorje P."/>
            <person name="Dorjee K."/>
            <person name="Dupes A."/>
            <person name="Elong R."/>
            <person name="Falk J."/>
            <person name="Farina A."/>
            <person name="Faro S."/>
            <person name="Ferguson D."/>
            <person name="Fisher S."/>
            <person name="Foley C.D."/>
            <person name="Franke A."/>
            <person name="Friedrich D."/>
            <person name="Gadbois L."/>
            <person name="Gearin G."/>
            <person name="Gearin C.R."/>
            <person name="Giannoukos G."/>
            <person name="Goode T."/>
            <person name="Graham J."/>
            <person name="Grandbois E."/>
            <person name="Grewal S."/>
            <person name="Gyaltsen K."/>
            <person name="Hafez N."/>
            <person name="Hagos B."/>
            <person name="Hall J."/>
            <person name="Henson C."/>
            <person name="Hollinger A."/>
            <person name="Honan T."/>
            <person name="Huard M.D."/>
            <person name="Hughes L."/>
            <person name="Hurhula B."/>
            <person name="Husby M.E."/>
            <person name="Kamat A."/>
            <person name="Kanga B."/>
            <person name="Kashin S."/>
            <person name="Khazanovich D."/>
            <person name="Kisner P."/>
            <person name="Lance K."/>
            <person name="Lara M."/>
            <person name="Lee W."/>
            <person name="Lennon N."/>
            <person name="Letendre F."/>
            <person name="LeVine R."/>
            <person name="Lipovsky A."/>
            <person name="Liu X."/>
            <person name="Liu J."/>
            <person name="Liu S."/>
            <person name="Lokyitsang T."/>
            <person name="Lokyitsang Y."/>
            <person name="Lubonja R."/>
            <person name="Lui A."/>
            <person name="MacDonald P."/>
            <person name="Magnisalis V."/>
            <person name="Maru K."/>
            <person name="Matthews C."/>
            <person name="McCusker W."/>
            <person name="McDonough S."/>
            <person name="Mehta T."/>
            <person name="Meldrim J."/>
            <person name="Meneus L."/>
            <person name="Mihai O."/>
            <person name="Mihalev A."/>
            <person name="Mihova T."/>
            <person name="Mittelman R."/>
            <person name="Mlenga V."/>
            <person name="Montmayeur A."/>
            <person name="Mulrain L."/>
            <person name="Navidi A."/>
            <person name="Naylor J."/>
            <person name="Negash T."/>
            <person name="Nguyen T."/>
            <person name="Nguyen N."/>
            <person name="Nicol R."/>
            <person name="Norbu C."/>
            <person name="Norbu N."/>
            <person name="Novod N."/>
            <person name="O'Neill B."/>
            <person name="Osman S."/>
            <person name="Markiewicz E."/>
            <person name="Oyono O.L."/>
            <person name="Patti C."/>
            <person name="Phunkhang P."/>
            <person name="Pierre F."/>
            <person name="Priest M."/>
            <person name="Raghuraman S."/>
            <person name="Rege F."/>
            <person name="Reyes R."/>
            <person name="Rise C."/>
            <person name="Rogov P."/>
            <person name="Ross K."/>
            <person name="Ryan E."/>
            <person name="Settipalli S."/>
            <person name="Shea T."/>
            <person name="Sherpa N."/>
            <person name="Shi L."/>
            <person name="Shih D."/>
            <person name="Sparrow T."/>
            <person name="Spaulding J."/>
            <person name="Stalker J."/>
            <person name="Stange-Thomann N."/>
            <person name="Stavropoulos S."/>
            <person name="Stone C."/>
            <person name="Strader C."/>
            <person name="Tesfaye S."/>
            <person name="Thomson T."/>
            <person name="Thoulutsang Y."/>
            <person name="Thoulutsang D."/>
            <person name="Topham K."/>
            <person name="Topping I."/>
            <person name="Tsamla T."/>
            <person name="Vassiliev H."/>
            <person name="Vo A."/>
            <person name="Wangchuk T."/>
            <person name="Wangdi T."/>
            <person name="Weiand M."/>
            <person name="Wilkinson J."/>
            <person name="Wilson A."/>
            <person name="Yadav S."/>
            <person name="Young G."/>
            <person name="Yu Q."/>
            <person name="Zembek L."/>
            <person name="Zhong D."/>
            <person name="Zimmer A."/>
            <person name="Zwirko Z."/>
            <person name="Jaffe D.B."/>
            <person name="Alvarez P."/>
            <person name="Brockman W."/>
            <person name="Butler J."/>
            <person name="Chin C."/>
            <person name="Gnerre S."/>
            <person name="Grabherr M."/>
            <person name="Kleber M."/>
            <person name="Mauceli E."/>
            <person name="MacCallum I."/>
        </authorList>
    </citation>
    <scope>NUCLEOTIDE SEQUENCE [LARGE SCALE GENOMIC DNA]</scope>
    <source>
        <strain evidence="2">Rob3c / Tucson 14021-0248.25</strain>
    </source>
</reference>
<dbReference type="OMA" id="NRGAMEY"/>
<dbReference type="AlphaFoldDB" id="B4IJL8"/>
<gene>
    <name evidence="1" type="primary">Dsec\GM17725</name>
    <name evidence="1" type="ORF">Dsec_GM17725</name>
</gene>
<proteinExistence type="predicted"/>
<accession>B4IJL8</accession>
<organism evidence="2">
    <name type="scientific">Drosophila sechellia</name>
    <name type="common">Fruit fly</name>
    <dbReference type="NCBI Taxonomy" id="7238"/>
    <lineage>
        <taxon>Eukaryota</taxon>
        <taxon>Metazoa</taxon>
        <taxon>Ecdysozoa</taxon>
        <taxon>Arthropoda</taxon>
        <taxon>Hexapoda</taxon>
        <taxon>Insecta</taxon>
        <taxon>Pterygota</taxon>
        <taxon>Neoptera</taxon>
        <taxon>Endopterygota</taxon>
        <taxon>Diptera</taxon>
        <taxon>Brachycera</taxon>
        <taxon>Muscomorpha</taxon>
        <taxon>Ephydroidea</taxon>
        <taxon>Drosophilidae</taxon>
        <taxon>Drosophila</taxon>
        <taxon>Sophophora</taxon>
    </lineage>
</organism>
<evidence type="ECO:0000313" key="2">
    <source>
        <dbReference type="Proteomes" id="UP000001292"/>
    </source>
</evidence>